<keyword evidence="2" id="KW-1185">Reference proteome</keyword>
<dbReference type="Proteomes" id="UP000814128">
    <property type="component" value="Unassembled WGS sequence"/>
</dbReference>
<evidence type="ECO:0000313" key="2">
    <source>
        <dbReference type="Proteomes" id="UP000814128"/>
    </source>
</evidence>
<proteinExistence type="predicted"/>
<sequence length="410" mass="44291">MATAANSVPHPTVISGIHNRWHPDIPAFVTVKPGQVFSVECVDWTGAQIGNNDNSDDVKNVDLSKIHNLSGPIAIEGAEPGDCLVVDILDVRPFEKMPWGYTGIFELENGGGLFAREFNSRAAKAIWDLEGIYATSRHVPGVRFAGVSHPGLIGTAPSPELLATWNKREQALIDEHPGAVPPVAFPPLERGAYVGQHLPEELRAKIAKEGARTVPGREHGGNCDIKNLSRGSRCYFPVFIKGANLSVGDLHFSQGDAQMSFCGAIEMAGIIQFKTSIIKAGVEKFGLRQPIFLPSPIDPLYSQKLVFEGLSVDIHGDGKQYNMDASVAYKQAALNCIDYLMKLGYTREQAYLLLSAAPVDSHVGAIVDSPNACVTLALPVGIFDFDILPREEGLLKRDLGQCAIRSDGVL</sequence>
<reference evidence="1" key="1">
    <citation type="submission" date="2021-02" db="EMBL/GenBank/DDBJ databases">
        <authorList>
            <consortium name="DOE Joint Genome Institute"/>
            <person name="Ahrendt S."/>
            <person name="Looney B.P."/>
            <person name="Miyauchi S."/>
            <person name="Morin E."/>
            <person name="Drula E."/>
            <person name="Courty P.E."/>
            <person name="Chicoki N."/>
            <person name="Fauchery L."/>
            <person name="Kohler A."/>
            <person name="Kuo A."/>
            <person name="Labutti K."/>
            <person name="Pangilinan J."/>
            <person name="Lipzen A."/>
            <person name="Riley R."/>
            <person name="Andreopoulos W."/>
            <person name="He G."/>
            <person name="Johnson J."/>
            <person name="Barry K.W."/>
            <person name="Grigoriev I.V."/>
            <person name="Nagy L."/>
            <person name="Hibbett D."/>
            <person name="Henrissat B."/>
            <person name="Matheny P.B."/>
            <person name="Labbe J."/>
            <person name="Martin F."/>
        </authorList>
    </citation>
    <scope>NUCLEOTIDE SEQUENCE</scope>
    <source>
        <strain evidence="1">EC-137</strain>
    </source>
</reference>
<gene>
    <name evidence="1" type="ORF">K488DRAFT_62022</name>
</gene>
<accession>A0ACB8Q6I7</accession>
<name>A0ACB8Q6I7_9AGAM</name>
<reference evidence="1" key="2">
    <citation type="journal article" date="2022" name="New Phytol.">
        <title>Evolutionary transition to the ectomycorrhizal habit in the genomes of a hyperdiverse lineage of mushroom-forming fungi.</title>
        <authorList>
            <person name="Looney B."/>
            <person name="Miyauchi S."/>
            <person name="Morin E."/>
            <person name="Drula E."/>
            <person name="Courty P.E."/>
            <person name="Kohler A."/>
            <person name="Kuo A."/>
            <person name="LaButti K."/>
            <person name="Pangilinan J."/>
            <person name="Lipzen A."/>
            <person name="Riley R."/>
            <person name="Andreopoulos W."/>
            <person name="He G."/>
            <person name="Johnson J."/>
            <person name="Nolan M."/>
            <person name="Tritt A."/>
            <person name="Barry K.W."/>
            <person name="Grigoriev I.V."/>
            <person name="Nagy L.G."/>
            <person name="Hibbett D."/>
            <person name="Henrissat B."/>
            <person name="Matheny P.B."/>
            <person name="Labbe J."/>
            <person name="Martin F.M."/>
        </authorList>
    </citation>
    <scope>NUCLEOTIDE SEQUENCE</scope>
    <source>
        <strain evidence="1">EC-137</strain>
    </source>
</reference>
<dbReference type="EMBL" id="MU273941">
    <property type="protein sequence ID" value="KAI0027287.1"/>
    <property type="molecule type" value="Genomic_DNA"/>
</dbReference>
<comment type="caution">
    <text evidence="1">The sequence shown here is derived from an EMBL/GenBank/DDBJ whole genome shotgun (WGS) entry which is preliminary data.</text>
</comment>
<organism evidence="1 2">
    <name type="scientific">Vararia minispora EC-137</name>
    <dbReference type="NCBI Taxonomy" id="1314806"/>
    <lineage>
        <taxon>Eukaryota</taxon>
        <taxon>Fungi</taxon>
        <taxon>Dikarya</taxon>
        <taxon>Basidiomycota</taxon>
        <taxon>Agaricomycotina</taxon>
        <taxon>Agaricomycetes</taxon>
        <taxon>Russulales</taxon>
        <taxon>Lachnocladiaceae</taxon>
        <taxon>Vararia</taxon>
    </lineage>
</organism>
<protein>
    <submittedName>
        <fullName evidence="1">Acetamidase Formamidase</fullName>
    </submittedName>
</protein>
<evidence type="ECO:0000313" key="1">
    <source>
        <dbReference type="EMBL" id="KAI0027287.1"/>
    </source>
</evidence>